<feature type="region of interest" description="Disordered" evidence="1">
    <location>
        <begin position="20"/>
        <end position="45"/>
    </location>
</feature>
<sequence>MPQSEVLFDVRIIDTDARSYRNRSPPDVLSAAEEQKKKKYHQASTERRAQFTPLCVSVDGMMGKEASMFVKRLSERLSIKWGQNYSGVVCWVRTRLTFAILRATILCLRGSRTKWRSINIADGSPLNLIMT</sequence>
<dbReference type="InParanoid" id="A0A1X7TLJ3"/>
<dbReference type="AlphaFoldDB" id="A0A1X7TLJ3"/>
<name>A0A1X7TLJ3_AMPQE</name>
<proteinExistence type="predicted"/>
<evidence type="ECO:0000256" key="1">
    <source>
        <dbReference type="SAM" id="MobiDB-lite"/>
    </source>
</evidence>
<dbReference type="EnsemblMetazoa" id="Aqu2.1.15636_001">
    <property type="protein sequence ID" value="Aqu2.1.15636_001"/>
    <property type="gene ID" value="Aqu2.1.15636"/>
</dbReference>
<organism evidence="2">
    <name type="scientific">Amphimedon queenslandica</name>
    <name type="common">Sponge</name>
    <dbReference type="NCBI Taxonomy" id="400682"/>
    <lineage>
        <taxon>Eukaryota</taxon>
        <taxon>Metazoa</taxon>
        <taxon>Porifera</taxon>
        <taxon>Demospongiae</taxon>
        <taxon>Heteroscleromorpha</taxon>
        <taxon>Haplosclerida</taxon>
        <taxon>Niphatidae</taxon>
        <taxon>Amphimedon</taxon>
    </lineage>
</organism>
<reference evidence="2" key="1">
    <citation type="submission" date="2017-05" db="UniProtKB">
        <authorList>
            <consortium name="EnsemblMetazoa"/>
        </authorList>
    </citation>
    <scope>IDENTIFICATION</scope>
</reference>
<protein>
    <submittedName>
        <fullName evidence="2">Uncharacterized protein</fullName>
    </submittedName>
</protein>
<evidence type="ECO:0000313" key="2">
    <source>
        <dbReference type="EnsemblMetazoa" id="Aqu2.1.15636_001"/>
    </source>
</evidence>
<accession>A0A1X7TLJ3</accession>